<feature type="domain" description="LepB N-terminal" evidence="2">
    <location>
        <begin position="125"/>
        <end position="305"/>
    </location>
</feature>
<dbReference type="AlphaFoldDB" id="A0A0W0UKP0"/>
<feature type="domain" description="LepB GAP" evidence="1">
    <location>
        <begin position="339"/>
        <end position="507"/>
    </location>
</feature>
<evidence type="ECO:0008006" key="5">
    <source>
        <dbReference type="Google" id="ProtNLM"/>
    </source>
</evidence>
<proteinExistence type="predicted"/>
<dbReference type="InterPro" id="IPR040519">
    <property type="entry name" value="LepB_N"/>
</dbReference>
<dbReference type="STRING" id="455.Ljam_2675"/>
<protein>
    <recommendedName>
        <fullName evidence="5">Effector protein B</fullName>
    </recommendedName>
</protein>
<comment type="caution">
    <text evidence="3">The sequence shown here is derived from an EMBL/GenBank/DDBJ whole genome shotgun (WGS) entry which is preliminary data.</text>
</comment>
<dbReference type="OrthoDB" id="5619798at2"/>
<dbReference type="PATRIC" id="fig|455.5.peg.2812"/>
<accession>A0A0W0UKP0</accession>
<dbReference type="Gene3D" id="1.20.120.1700">
    <property type="match status" value="2"/>
</dbReference>
<reference evidence="3 4" key="1">
    <citation type="submission" date="2015-11" db="EMBL/GenBank/DDBJ databases">
        <title>Genomic analysis of 38 Legionella species identifies large and diverse effector repertoires.</title>
        <authorList>
            <person name="Burstein D."/>
            <person name="Amaro F."/>
            <person name="Zusman T."/>
            <person name="Lifshitz Z."/>
            <person name="Cohen O."/>
            <person name="Gilbert J.A."/>
            <person name="Pupko T."/>
            <person name="Shuman H.A."/>
            <person name="Segal G."/>
        </authorList>
    </citation>
    <scope>NUCLEOTIDE SEQUENCE [LARGE SCALE GENOMIC DNA]</scope>
    <source>
        <strain evidence="3 4">JA-26-G1-E2</strain>
    </source>
</reference>
<gene>
    <name evidence="3" type="ORF">Ljam_2675</name>
</gene>
<evidence type="ECO:0000313" key="4">
    <source>
        <dbReference type="Proteomes" id="UP000054715"/>
    </source>
</evidence>
<evidence type="ECO:0000313" key="3">
    <source>
        <dbReference type="EMBL" id="KTD08480.1"/>
    </source>
</evidence>
<dbReference type="Pfam" id="PF18172">
    <property type="entry name" value="LepB_GAP_N"/>
    <property type="match status" value="1"/>
</dbReference>
<organism evidence="3 4">
    <name type="scientific">Legionella jamestowniensis</name>
    <dbReference type="NCBI Taxonomy" id="455"/>
    <lineage>
        <taxon>Bacteria</taxon>
        <taxon>Pseudomonadati</taxon>
        <taxon>Pseudomonadota</taxon>
        <taxon>Gammaproteobacteria</taxon>
        <taxon>Legionellales</taxon>
        <taxon>Legionellaceae</taxon>
        <taxon>Legionella</taxon>
    </lineage>
</organism>
<evidence type="ECO:0000259" key="2">
    <source>
        <dbReference type="Pfam" id="PF18640"/>
    </source>
</evidence>
<dbReference type="InterPro" id="IPR041585">
    <property type="entry name" value="LepB_GAP_N"/>
</dbReference>
<dbReference type="Pfam" id="PF18640">
    <property type="entry name" value="LepB_N"/>
    <property type="match status" value="1"/>
</dbReference>
<name>A0A0W0UKP0_9GAMM</name>
<dbReference type="Proteomes" id="UP000054715">
    <property type="component" value="Unassembled WGS sequence"/>
</dbReference>
<dbReference type="RefSeq" id="WP_058450497.1">
    <property type="nucleotide sequence ID" value="NZ_CAAAJF010000001.1"/>
</dbReference>
<sequence>MLIYLGQQLTKFKDKIGGKNQHEIDGFYRDEEGHEFFIKKPADINELFTELFAGLLIDEFKRRDLIPKHYHDSFICATYIRLEDGSYALIQPKVSFKELYKIIGTGNKEGSDRHVLMEILFGPDYYVSLTEIKNQFGLSFILMLSLLIGDYSVHSGNVVCLDSDTSDTNVMQFARIDLGAAFRNFGCKENHTNILNPVEYQGWFNPAALTKGYFLNYKKIIGLFPAMAEKATELHFQLDNALLEDILAAVFATMPADLINHTAKEKLAKYLGIDSFNQVTLGSHQVYPQFSQDFIEIFNVRLKKIGELQDLIPANQGKLYRSLSVEDLRSPAKLALITNDNFSFIEQMEVWQETLTDSETTLLAVNNIDLAVVSHKFNDFLNAFLQQIEFTCHDNHKNTQPSWKDSQTLTFCPEAAYLRDSFLLKTDSSPLFNDKELEKVKKNLDSPWKEVKHVLTACLYVVITIRIAKEIHSSDNLEDTNNYALSNLFFNLKEHLNLFIESYQLFMERFIFPNCPLKKNSQTLEASFPEPSVSGKNQFFKAASNKEFSIALENPPKMETLSPGDTLPAKTY</sequence>
<evidence type="ECO:0000259" key="1">
    <source>
        <dbReference type="Pfam" id="PF18172"/>
    </source>
</evidence>
<dbReference type="EMBL" id="LNYG01000013">
    <property type="protein sequence ID" value="KTD08480.1"/>
    <property type="molecule type" value="Genomic_DNA"/>
</dbReference>